<accession>A0A0E9PN15</accession>
<organism evidence="1">
    <name type="scientific">Anguilla anguilla</name>
    <name type="common">European freshwater eel</name>
    <name type="synonym">Muraena anguilla</name>
    <dbReference type="NCBI Taxonomy" id="7936"/>
    <lineage>
        <taxon>Eukaryota</taxon>
        <taxon>Metazoa</taxon>
        <taxon>Chordata</taxon>
        <taxon>Craniata</taxon>
        <taxon>Vertebrata</taxon>
        <taxon>Euteleostomi</taxon>
        <taxon>Actinopterygii</taxon>
        <taxon>Neopterygii</taxon>
        <taxon>Teleostei</taxon>
        <taxon>Anguilliformes</taxon>
        <taxon>Anguillidae</taxon>
        <taxon>Anguilla</taxon>
    </lineage>
</organism>
<name>A0A0E9PN15_ANGAN</name>
<reference evidence="1" key="1">
    <citation type="submission" date="2014-11" db="EMBL/GenBank/DDBJ databases">
        <authorList>
            <person name="Amaro Gonzalez C."/>
        </authorList>
    </citation>
    <scope>NUCLEOTIDE SEQUENCE</scope>
</reference>
<protein>
    <submittedName>
        <fullName evidence="1">Uncharacterized protein</fullName>
    </submittedName>
</protein>
<dbReference type="AlphaFoldDB" id="A0A0E9PN15"/>
<dbReference type="EMBL" id="GBXM01102880">
    <property type="protein sequence ID" value="JAH05697.1"/>
    <property type="molecule type" value="Transcribed_RNA"/>
</dbReference>
<evidence type="ECO:0000313" key="1">
    <source>
        <dbReference type="EMBL" id="JAH05697.1"/>
    </source>
</evidence>
<reference evidence="1" key="2">
    <citation type="journal article" date="2015" name="Fish Shellfish Immunol.">
        <title>Early steps in the European eel (Anguilla anguilla)-Vibrio vulnificus interaction in the gills: Role of the RtxA13 toxin.</title>
        <authorList>
            <person name="Callol A."/>
            <person name="Pajuelo D."/>
            <person name="Ebbesson L."/>
            <person name="Teles M."/>
            <person name="MacKenzie S."/>
            <person name="Amaro C."/>
        </authorList>
    </citation>
    <scope>NUCLEOTIDE SEQUENCE</scope>
</reference>
<sequence length="25" mass="2783">MCGDQVPLSPTCLSLSVLWLQCLIY</sequence>
<proteinExistence type="predicted"/>